<accession>A0A915DWS2</accession>
<protein>
    <submittedName>
        <fullName evidence="2">Uncharacterized protein</fullName>
    </submittedName>
</protein>
<keyword evidence="1" id="KW-1185">Reference proteome</keyword>
<dbReference type="Proteomes" id="UP000887574">
    <property type="component" value="Unplaced"/>
</dbReference>
<sequence length="118" mass="14048">MDRKSSRHLFSCCYTLLIDQCCSIYWLLTERLVIYQLLSMSKLPRTNYHILSQKSIDKAGADCKRGQWEEIFNQCVQRGHEWTEAEMLNGWLEQSGQESLEMLRKKEMSIRHKDQMVD</sequence>
<organism evidence="1 2">
    <name type="scientific">Ditylenchus dipsaci</name>
    <dbReference type="NCBI Taxonomy" id="166011"/>
    <lineage>
        <taxon>Eukaryota</taxon>
        <taxon>Metazoa</taxon>
        <taxon>Ecdysozoa</taxon>
        <taxon>Nematoda</taxon>
        <taxon>Chromadorea</taxon>
        <taxon>Rhabditida</taxon>
        <taxon>Tylenchina</taxon>
        <taxon>Tylenchomorpha</taxon>
        <taxon>Sphaerularioidea</taxon>
        <taxon>Anguinidae</taxon>
        <taxon>Anguininae</taxon>
        <taxon>Ditylenchus</taxon>
    </lineage>
</organism>
<evidence type="ECO:0000313" key="1">
    <source>
        <dbReference type="Proteomes" id="UP000887574"/>
    </source>
</evidence>
<proteinExistence type="predicted"/>
<dbReference type="AlphaFoldDB" id="A0A915DWS2"/>
<name>A0A915DWS2_9BILA</name>
<dbReference type="WBParaSite" id="jg24299">
    <property type="protein sequence ID" value="jg24299"/>
    <property type="gene ID" value="jg24299"/>
</dbReference>
<reference evidence="2" key="1">
    <citation type="submission" date="2022-11" db="UniProtKB">
        <authorList>
            <consortium name="WormBaseParasite"/>
        </authorList>
    </citation>
    <scope>IDENTIFICATION</scope>
</reference>
<evidence type="ECO:0000313" key="2">
    <source>
        <dbReference type="WBParaSite" id="jg24299"/>
    </source>
</evidence>